<dbReference type="PANTHER" id="PTHR39206">
    <property type="entry name" value="SLL8004 PROTEIN"/>
    <property type="match status" value="1"/>
</dbReference>
<gene>
    <name evidence="1" type="ORF">HDF22_005806</name>
</gene>
<protein>
    <submittedName>
        <fullName evidence="1">Putative ABC-type ATPase</fullName>
    </submittedName>
</protein>
<dbReference type="RefSeq" id="WP_183590089.1">
    <property type="nucleotide sequence ID" value="NZ_JACHCA010000028.1"/>
</dbReference>
<evidence type="ECO:0000313" key="1">
    <source>
        <dbReference type="EMBL" id="MBB6131655.1"/>
    </source>
</evidence>
<dbReference type="AlphaFoldDB" id="A0A841JTQ8"/>
<evidence type="ECO:0000313" key="2">
    <source>
        <dbReference type="Proteomes" id="UP000548326"/>
    </source>
</evidence>
<dbReference type="Gene3D" id="3.40.50.300">
    <property type="entry name" value="P-loop containing nucleotide triphosphate hydrolases"/>
    <property type="match status" value="1"/>
</dbReference>
<dbReference type="InterPro" id="IPR027417">
    <property type="entry name" value="P-loop_NTPase"/>
</dbReference>
<name>A0A841JTQ8_9SPHI</name>
<proteinExistence type="predicted"/>
<reference evidence="1 2" key="1">
    <citation type="submission" date="2020-08" db="EMBL/GenBank/DDBJ databases">
        <title>Genomic Encyclopedia of Type Strains, Phase IV (KMG-V): Genome sequencing to study the core and pangenomes of soil and plant-associated prokaryotes.</title>
        <authorList>
            <person name="Whitman W."/>
        </authorList>
    </citation>
    <scope>NUCLEOTIDE SEQUENCE [LARGE SCALE GENOMIC DNA]</scope>
    <source>
        <strain evidence="1 2">MP601</strain>
    </source>
</reference>
<dbReference type="PANTHER" id="PTHR39206:SF1">
    <property type="entry name" value="SLL8004 PROTEIN"/>
    <property type="match status" value="1"/>
</dbReference>
<dbReference type="EMBL" id="JACHCA010000028">
    <property type="protein sequence ID" value="MBB6131655.1"/>
    <property type="molecule type" value="Genomic_DNA"/>
</dbReference>
<organism evidence="1 2">
    <name type="scientific">Mucilaginibacter lappiensis</name>
    <dbReference type="NCBI Taxonomy" id="354630"/>
    <lineage>
        <taxon>Bacteria</taxon>
        <taxon>Pseudomonadati</taxon>
        <taxon>Bacteroidota</taxon>
        <taxon>Sphingobacteriia</taxon>
        <taxon>Sphingobacteriales</taxon>
        <taxon>Sphingobacteriaceae</taxon>
        <taxon>Mucilaginibacter</taxon>
    </lineage>
</organism>
<dbReference type="Proteomes" id="UP000548326">
    <property type="component" value="Unassembled WGS sequence"/>
</dbReference>
<comment type="caution">
    <text evidence="1">The sequence shown here is derived from an EMBL/GenBank/DDBJ whole genome shotgun (WGS) entry which is preliminary data.</text>
</comment>
<accession>A0A841JTQ8</accession>
<sequence>MRTPQLYVFARPNGAGKSTLSATMVPPGTPIFDGDKELALLRKQFPGLDSGNLHDAINGYIYHDWKELAIQSGSDCAFETNFRLPDVMQSVDQFKNSGYEARLIFFGLDYIEVSVDRVAMHIAQVGHHISRENYEKGLKNIAIYYNGFDSVHLHHNYENHQ</sequence>